<keyword evidence="7" id="KW-1185">Reference proteome</keyword>
<evidence type="ECO:0000256" key="1">
    <source>
        <dbReference type="ARBA" id="ARBA00022491"/>
    </source>
</evidence>
<dbReference type="PANTHER" id="PTHR30146:SF148">
    <property type="entry name" value="HTH-TYPE TRANSCRIPTIONAL REPRESSOR PURR-RELATED"/>
    <property type="match status" value="1"/>
</dbReference>
<keyword evidence="4" id="KW-0804">Transcription</keyword>
<dbReference type="InterPro" id="IPR010982">
    <property type="entry name" value="Lambda_DNA-bd_dom_sf"/>
</dbReference>
<evidence type="ECO:0000313" key="6">
    <source>
        <dbReference type="EMBL" id="MDQ0368738.1"/>
    </source>
</evidence>
<proteinExistence type="predicted"/>
<comment type="caution">
    <text evidence="6">The sequence shown here is derived from an EMBL/GenBank/DDBJ whole genome shotgun (WGS) entry which is preliminary data.</text>
</comment>
<evidence type="ECO:0000259" key="5">
    <source>
        <dbReference type="PROSITE" id="PS50932"/>
    </source>
</evidence>
<dbReference type="InterPro" id="IPR000843">
    <property type="entry name" value="HTH_LacI"/>
</dbReference>
<dbReference type="CDD" id="cd01392">
    <property type="entry name" value="HTH_LacI"/>
    <property type="match status" value="1"/>
</dbReference>
<feature type="domain" description="HTH lacI-type" evidence="5">
    <location>
        <begin position="2"/>
        <end position="56"/>
    </location>
</feature>
<reference evidence="6 7" key="1">
    <citation type="submission" date="2023-07" db="EMBL/GenBank/DDBJ databases">
        <title>Sequencing the genomes of 1000 actinobacteria strains.</title>
        <authorList>
            <person name="Klenk H.-P."/>
        </authorList>
    </citation>
    <scope>NUCLEOTIDE SEQUENCE [LARGE SCALE GENOMIC DNA]</scope>
    <source>
        <strain evidence="6 7">DSM 44709</strain>
    </source>
</reference>
<dbReference type="Gene3D" id="3.40.50.2300">
    <property type="match status" value="2"/>
</dbReference>
<protein>
    <submittedName>
        <fullName evidence="6">LacI family transcriptional regulator</fullName>
    </submittedName>
</protein>
<accession>A0AAE3W2U8</accession>
<evidence type="ECO:0000256" key="3">
    <source>
        <dbReference type="ARBA" id="ARBA00023125"/>
    </source>
</evidence>
<dbReference type="SMART" id="SM00354">
    <property type="entry name" value="HTH_LACI"/>
    <property type="match status" value="1"/>
</dbReference>
<dbReference type="Gene3D" id="1.10.260.40">
    <property type="entry name" value="lambda repressor-like DNA-binding domains"/>
    <property type="match status" value="1"/>
</dbReference>
<dbReference type="RefSeq" id="WP_307243461.1">
    <property type="nucleotide sequence ID" value="NZ_JAUSUZ010000001.1"/>
</dbReference>
<evidence type="ECO:0000256" key="2">
    <source>
        <dbReference type="ARBA" id="ARBA00023015"/>
    </source>
</evidence>
<keyword evidence="2" id="KW-0805">Transcription regulation</keyword>
<keyword evidence="1" id="KW-0678">Repressor</keyword>
<dbReference type="EMBL" id="JAUSUZ010000001">
    <property type="protein sequence ID" value="MDQ0368738.1"/>
    <property type="molecule type" value="Genomic_DNA"/>
</dbReference>
<dbReference type="Proteomes" id="UP001240236">
    <property type="component" value="Unassembled WGS sequence"/>
</dbReference>
<dbReference type="InterPro" id="IPR001761">
    <property type="entry name" value="Peripla_BP/Lac1_sug-bd_dom"/>
</dbReference>
<dbReference type="GO" id="GO:0003700">
    <property type="term" value="F:DNA-binding transcription factor activity"/>
    <property type="evidence" value="ECO:0007669"/>
    <property type="project" value="TreeGrafter"/>
</dbReference>
<dbReference type="PROSITE" id="PS50932">
    <property type="entry name" value="HTH_LACI_2"/>
    <property type="match status" value="1"/>
</dbReference>
<evidence type="ECO:0000313" key="7">
    <source>
        <dbReference type="Proteomes" id="UP001240236"/>
    </source>
</evidence>
<dbReference type="SUPFAM" id="SSF53822">
    <property type="entry name" value="Periplasmic binding protein-like I"/>
    <property type="match status" value="1"/>
</dbReference>
<name>A0AAE3W2U8_9ACTN</name>
<keyword evidence="3" id="KW-0238">DNA-binding</keyword>
<sequence length="338" mass="36142">MATIYDVARRAEVSPATVSRVVNGHANVDPVLVERVRRAMAELGYRPNAVARNLRRSRTTLWAAIISDIGDPFYTALVRGVEDAARPAGFSVVLCNTDDDEEKEGGYVDAALAEQMAGVIVAPAGPGAPHVRRLLDARVPVVVVDRQPPNLRVDTVLVDNELGAQSATAHLIESGYARIACITGPVTVSTATQRAAGYRAALHEHGRPVDDALIRHADFREQAGYDAMRALLALDERPDAVFAAGNRLTLGALRCLRDRGVSVPGEVGLVGFDDLSWAALIRPALTTVAQPTYELGRSAARLLAERIAEPSRPPSTVTLATHLEIRDSSVRFGRGVAG</sequence>
<dbReference type="PANTHER" id="PTHR30146">
    <property type="entry name" value="LACI-RELATED TRANSCRIPTIONAL REPRESSOR"/>
    <property type="match status" value="1"/>
</dbReference>
<dbReference type="AlphaFoldDB" id="A0AAE3W2U8"/>
<evidence type="ECO:0000256" key="4">
    <source>
        <dbReference type="ARBA" id="ARBA00023163"/>
    </source>
</evidence>
<dbReference type="CDD" id="cd06267">
    <property type="entry name" value="PBP1_LacI_sugar_binding-like"/>
    <property type="match status" value="1"/>
</dbReference>
<dbReference type="GO" id="GO:0000976">
    <property type="term" value="F:transcription cis-regulatory region binding"/>
    <property type="evidence" value="ECO:0007669"/>
    <property type="project" value="TreeGrafter"/>
</dbReference>
<organism evidence="6 7">
    <name type="scientific">Catenuloplanes indicus</name>
    <dbReference type="NCBI Taxonomy" id="137267"/>
    <lineage>
        <taxon>Bacteria</taxon>
        <taxon>Bacillati</taxon>
        <taxon>Actinomycetota</taxon>
        <taxon>Actinomycetes</taxon>
        <taxon>Micromonosporales</taxon>
        <taxon>Micromonosporaceae</taxon>
        <taxon>Catenuloplanes</taxon>
    </lineage>
</organism>
<dbReference type="Pfam" id="PF00356">
    <property type="entry name" value="LacI"/>
    <property type="match status" value="1"/>
</dbReference>
<dbReference type="SUPFAM" id="SSF47413">
    <property type="entry name" value="lambda repressor-like DNA-binding domains"/>
    <property type="match status" value="1"/>
</dbReference>
<gene>
    <name evidence="6" type="ORF">J2S42_005407</name>
</gene>
<dbReference type="Pfam" id="PF00532">
    <property type="entry name" value="Peripla_BP_1"/>
    <property type="match status" value="1"/>
</dbReference>
<dbReference type="PRINTS" id="PR00036">
    <property type="entry name" value="HTHLACI"/>
</dbReference>
<dbReference type="InterPro" id="IPR028082">
    <property type="entry name" value="Peripla_BP_I"/>
</dbReference>
<dbReference type="PROSITE" id="PS00356">
    <property type="entry name" value="HTH_LACI_1"/>
    <property type="match status" value="1"/>
</dbReference>